<sequence>MKWALITGASSGLGEEFAWQLAAEPLNLVLVARRAHRLEALAGKIRATLGVKVEVLTADLSTAAGQNTVIRRLHDESRPVAVLVNNAGFGLGQTFVSGDWTQEEKALELMGRVVARLSWEGARAMLRRVSRVAPHEPHRKNPTLYRAVHFLRCGVPVSQPHGGGVIINVSSATAYTAMGTYAALKTWVRFFSESLSTELRGSGVSVTAVAPGLMHTEFHEAAGMNVGVWPKISFVDPSLVVQETIEAARRRRALVTPTIRYKIVLAASRFAPRWLMRRYFGSHFFNRAL</sequence>
<dbReference type="PRINTS" id="PR00081">
    <property type="entry name" value="GDHRDH"/>
</dbReference>
<dbReference type="GO" id="GO:0016020">
    <property type="term" value="C:membrane"/>
    <property type="evidence" value="ECO:0007669"/>
    <property type="project" value="TreeGrafter"/>
</dbReference>
<organism evidence="5 6">
    <name type="scientific">Mobiluncus mulieris</name>
    <dbReference type="NCBI Taxonomy" id="2052"/>
    <lineage>
        <taxon>Bacteria</taxon>
        <taxon>Bacillati</taxon>
        <taxon>Actinomycetota</taxon>
        <taxon>Actinomycetes</taxon>
        <taxon>Actinomycetales</taxon>
        <taxon>Actinomycetaceae</taxon>
        <taxon>Mobiluncus</taxon>
    </lineage>
</organism>
<keyword evidence="2 5" id="KW-0560">Oxidoreductase</keyword>
<dbReference type="EC" id="1.1.1.276" evidence="5"/>
<evidence type="ECO:0000313" key="5">
    <source>
        <dbReference type="EMBL" id="STO16168.1"/>
    </source>
</evidence>
<dbReference type="InterPro" id="IPR036291">
    <property type="entry name" value="NAD(P)-bd_dom_sf"/>
</dbReference>
<dbReference type="Proteomes" id="UP000582487">
    <property type="component" value="Unassembled WGS sequence"/>
</dbReference>
<dbReference type="EMBL" id="JABCUV010000011">
    <property type="protein sequence ID" value="NMW93816.1"/>
    <property type="molecule type" value="Genomic_DNA"/>
</dbReference>
<dbReference type="GeneID" id="61169200"/>
<dbReference type="InterPro" id="IPR002347">
    <property type="entry name" value="SDR_fam"/>
</dbReference>
<dbReference type="AlphaFoldDB" id="A0A2J9KNR5"/>
<comment type="caution">
    <text evidence="5">The sequence shown here is derived from an EMBL/GenBank/DDBJ whole genome shotgun (WGS) entry which is preliminary data.</text>
</comment>
<dbReference type="RefSeq" id="WP_004013348.1">
    <property type="nucleotide sequence ID" value="NZ_CAMPUA010000009.1"/>
</dbReference>
<evidence type="ECO:0000256" key="2">
    <source>
        <dbReference type="ARBA" id="ARBA00023002"/>
    </source>
</evidence>
<evidence type="ECO:0000313" key="6">
    <source>
        <dbReference type="Proteomes" id="UP000255284"/>
    </source>
</evidence>
<dbReference type="SUPFAM" id="SSF51735">
    <property type="entry name" value="NAD(P)-binding Rossmann-fold domains"/>
    <property type="match status" value="1"/>
</dbReference>
<proteinExistence type="inferred from homology"/>
<dbReference type="Gene3D" id="3.40.50.720">
    <property type="entry name" value="NAD(P)-binding Rossmann-like Domain"/>
    <property type="match status" value="1"/>
</dbReference>
<dbReference type="EMBL" id="UGGQ01000006">
    <property type="protein sequence ID" value="STO16168.1"/>
    <property type="molecule type" value="Genomic_DNA"/>
</dbReference>
<accession>A0A2J9KNR5</accession>
<evidence type="ECO:0000256" key="3">
    <source>
        <dbReference type="RuleBase" id="RU000363"/>
    </source>
</evidence>
<gene>
    <name evidence="5" type="primary">sdh_1</name>
    <name evidence="4" type="ORF">HHJ74_09000</name>
    <name evidence="5" type="ORF">NCTC11819_00725</name>
</gene>
<reference evidence="5 6" key="1">
    <citation type="submission" date="2018-06" db="EMBL/GenBank/DDBJ databases">
        <authorList>
            <consortium name="Pathogen Informatics"/>
            <person name="Doyle S."/>
        </authorList>
    </citation>
    <scope>NUCLEOTIDE SEQUENCE [LARGE SCALE GENOMIC DNA]</scope>
    <source>
        <strain evidence="5 6">NCTC11819</strain>
    </source>
</reference>
<dbReference type="CDD" id="cd05233">
    <property type="entry name" value="SDR_c"/>
    <property type="match status" value="1"/>
</dbReference>
<dbReference type="PANTHER" id="PTHR44196:SF2">
    <property type="entry name" value="SHORT-CHAIN DEHYDROGENASE-RELATED"/>
    <property type="match status" value="1"/>
</dbReference>
<dbReference type="OrthoDB" id="9797538at2"/>
<reference evidence="4 7" key="2">
    <citation type="submission" date="2020-04" db="EMBL/GenBank/DDBJ databases">
        <title>Antimicrobial susceptibility and clonality of vaginal-derived multi-drug resistant Mobiluncus isolates in China.</title>
        <authorList>
            <person name="Zhang X."/>
        </authorList>
    </citation>
    <scope>NUCLEOTIDE SEQUENCE [LARGE SCALE GENOMIC DNA]</scope>
    <source>
        <strain evidence="4 7">7</strain>
    </source>
</reference>
<evidence type="ECO:0000256" key="1">
    <source>
        <dbReference type="ARBA" id="ARBA00006484"/>
    </source>
</evidence>
<name>A0A2J9KNR5_9ACTO</name>
<dbReference type="GO" id="GO:0031132">
    <property type="term" value="F:serine 3-dehydrogenase activity"/>
    <property type="evidence" value="ECO:0007669"/>
    <property type="project" value="UniProtKB-EC"/>
</dbReference>
<dbReference type="PANTHER" id="PTHR44196">
    <property type="entry name" value="DEHYDROGENASE/REDUCTASE SDR FAMILY MEMBER 7B"/>
    <property type="match status" value="1"/>
</dbReference>
<protein>
    <submittedName>
        <fullName evidence="4">SDR family NAD(P)-dependent oxidoreductase</fullName>
    </submittedName>
    <submittedName>
        <fullName evidence="5">Serine 3-dehydrogenase</fullName>
        <ecNumber evidence="5">1.1.1.276</ecNumber>
    </submittedName>
</protein>
<dbReference type="PRINTS" id="PR00080">
    <property type="entry name" value="SDRFAMILY"/>
</dbReference>
<dbReference type="Pfam" id="PF00106">
    <property type="entry name" value="adh_short"/>
    <property type="match status" value="2"/>
</dbReference>
<evidence type="ECO:0000313" key="7">
    <source>
        <dbReference type="Proteomes" id="UP000582487"/>
    </source>
</evidence>
<dbReference type="Proteomes" id="UP000255284">
    <property type="component" value="Unassembled WGS sequence"/>
</dbReference>
<comment type="similarity">
    <text evidence="1 3">Belongs to the short-chain dehydrogenases/reductases (SDR) family.</text>
</comment>
<evidence type="ECO:0000313" key="4">
    <source>
        <dbReference type="EMBL" id="NMW93816.1"/>
    </source>
</evidence>